<feature type="transmembrane region" description="Helical" evidence="8">
    <location>
        <begin position="545"/>
        <end position="563"/>
    </location>
</feature>
<evidence type="ECO:0000256" key="8">
    <source>
        <dbReference type="SAM" id="Phobius"/>
    </source>
</evidence>
<feature type="region of interest" description="Disordered" evidence="7">
    <location>
        <begin position="264"/>
        <end position="297"/>
    </location>
</feature>
<keyword evidence="5 8" id="KW-1133">Transmembrane helix</keyword>
<sequence length="722" mass="73831">MRRLFVAVCLLLTVGVAHAAAPATIETDHVTARFLVRNATTAPGDSTDIAIVHTIAPDWHTYWLNPGDSGEPPIFDFTLEHGGKAGEVRFPAPSRLPYPPLMNYGYEDAFTLLTGVTVPADWPAGSPYPVTVRADWLVCADICIPEGGSATFEIPTAAATSTDSGVAFTFMQAEWALPAESDAAATYSRDDGHIHLTVPIAASAQDTVFFAYDREAIDHVAEQEVTEASDGDGLFITLSAGRGRLDGTLRGVLKTADGAFSITATGDADPEPPTAAAATGPAADGASPSGPGRPAAAPAPALAVVAPDAGGSGGGGGIGLAQAIAFAFIGGLILNLMPCVFPVLALKALSLVSHAGEPLPRRAALAGAYTAGVVAAFMVLTGTLLGLKAAGVSVGWGFQLQSPAFVAAMALLTFAVGLNLSGLFEVGAGLTRFGGRGGDGGIGGSFATGALATVVATPCTAPFMAVAIGAALATSPLIALAVFAALGVGLAAPFVLIALIPGLARILPKPGVWMVRLKQALAFPLYATAAWLVWVLAQIVGVDALLAVLAGAVLLAMAGWLYGLSQRGTGRSHRIASGLAVASLAASLAAIWPAANGTPVSVAPASAAGPAAPFTPDRLAALTAAGRPVLVNATAAWCITCKVNERVVFDTAEFDRMLKAHDVTYLVADWTRRDPDVTRLIERFGRAGVPLYLMFDKRGEATILPQILSFSTLKSAFEKSEI</sequence>
<reference evidence="12" key="1">
    <citation type="submission" date="2020-12" db="EMBL/GenBank/DDBJ databases">
        <title>Bacterial taxonomy.</title>
        <authorList>
            <person name="Pan X."/>
        </authorList>
    </citation>
    <scope>NUCLEOTIDE SEQUENCE</scope>
    <source>
        <strain evidence="12">B2012</strain>
    </source>
</reference>
<protein>
    <submittedName>
        <fullName evidence="12">Thioredoxin family protein</fullName>
    </submittedName>
</protein>
<feature type="transmembrane region" description="Helical" evidence="8">
    <location>
        <begin position="445"/>
        <end position="471"/>
    </location>
</feature>
<dbReference type="Pfam" id="PF13899">
    <property type="entry name" value="Thioredoxin_7"/>
    <property type="match status" value="1"/>
</dbReference>
<dbReference type="AlphaFoldDB" id="A0A934ITN4"/>
<feature type="transmembrane region" description="Helical" evidence="8">
    <location>
        <begin position="323"/>
        <end position="346"/>
    </location>
</feature>
<dbReference type="GO" id="GO:0015035">
    <property type="term" value="F:protein-disulfide reductase activity"/>
    <property type="evidence" value="ECO:0007669"/>
    <property type="project" value="TreeGrafter"/>
</dbReference>
<feature type="transmembrane region" description="Helical" evidence="8">
    <location>
        <begin position="366"/>
        <end position="385"/>
    </location>
</feature>
<dbReference type="InterPro" id="IPR036249">
    <property type="entry name" value="Thioredoxin-like_sf"/>
</dbReference>
<dbReference type="GO" id="GO:0005886">
    <property type="term" value="C:plasma membrane"/>
    <property type="evidence" value="ECO:0007669"/>
    <property type="project" value="UniProtKB-SubCell"/>
</dbReference>
<comment type="subcellular location">
    <subcellularLocation>
        <location evidence="1">Cell membrane</location>
        <topology evidence="1">Multi-pass membrane protein</topology>
    </subcellularLocation>
</comment>
<dbReference type="PANTHER" id="PTHR32234:SF3">
    <property type="entry name" value="SUPPRESSION OF COPPER SENSITIVITY PROTEIN"/>
    <property type="match status" value="1"/>
</dbReference>
<name>A0A934ITN4_9HYPH</name>
<keyword evidence="2" id="KW-1003">Cell membrane</keyword>
<keyword evidence="6 8" id="KW-0472">Membrane</keyword>
<accession>A0A934ITN4</accession>
<dbReference type="CDD" id="cd02953">
    <property type="entry name" value="DsbDgamma"/>
    <property type="match status" value="1"/>
</dbReference>
<dbReference type="InterPro" id="IPR013766">
    <property type="entry name" value="Thioredoxin_domain"/>
</dbReference>
<dbReference type="GO" id="GO:0017004">
    <property type="term" value="P:cytochrome complex assembly"/>
    <property type="evidence" value="ECO:0007669"/>
    <property type="project" value="UniProtKB-KW"/>
</dbReference>
<evidence type="ECO:0000259" key="11">
    <source>
        <dbReference type="PROSITE" id="PS51352"/>
    </source>
</evidence>
<evidence type="ECO:0000259" key="10">
    <source>
        <dbReference type="PROSITE" id="PS50816"/>
    </source>
</evidence>
<evidence type="ECO:0000256" key="2">
    <source>
        <dbReference type="ARBA" id="ARBA00022475"/>
    </source>
</evidence>
<feature type="transmembrane region" description="Helical" evidence="8">
    <location>
        <begin position="405"/>
        <end position="424"/>
    </location>
</feature>
<keyword evidence="9" id="KW-0732">Signal</keyword>
<feature type="domain" description="NAF" evidence="10">
    <location>
        <begin position="401"/>
        <end position="425"/>
    </location>
</feature>
<feature type="compositionally biased region" description="Low complexity" evidence="7">
    <location>
        <begin position="274"/>
        <end position="297"/>
    </location>
</feature>
<feature type="signal peptide" evidence="9">
    <location>
        <begin position="1"/>
        <end position="19"/>
    </location>
</feature>
<dbReference type="InterPro" id="IPR035671">
    <property type="entry name" value="DsbD_gamma"/>
</dbReference>
<dbReference type="InterPro" id="IPR018451">
    <property type="entry name" value="NAF/FISL_domain"/>
</dbReference>
<dbReference type="EMBL" id="JAEKJA010000027">
    <property type="protein sequence ID" value="MBJ3778403.1"/>
    <property type="molecule type" value="Genomic_DNA"/>
</dbReference>
<evidence type="ECO:0000256" key="4">
    <source>
        <dbReference type="ARBA" id="ARBA00022748"/>
    </source>
</evidence>
<dbReference type="InterPro" id="IPR028250">
    <property type="entry name" value="DsbDN"/>
</dbReference>
<evidence type="ECO:0000256" key="9">
    <source>
        <dbReference type="SAM" id="SignalP"/>
    </source>
</evidence>
<gene>
    <name evidence="12" type="ORF">JCR33_22075</name>
</gene>
<evidence type="ECO:0000256" key="3">
    <source>
        <dbReference type="ARBA" id="ARBA00022692"/>
    </source>
</evidence>
<organism evidence="12 13">
    <name type="scientific">Acuticoccus mangrovi</name>
    <dbReference type="NCBI Taxonomy" id="2796142"/>
    <lineage>
        <taxon>Bacteria</taxon>
        <taxon>Pseudomonadati</taxon>
        <taxon>Pseudomonadota</taxon>
        <taxon>Alphaproteobacteria</taxon>
        <taxon>Hyphomicrobiales</taxon>
        <taxon>Amorphaceae</taxon>
        <taxon>Acuticoccus</taxon>
    </lineage>
</organism>
<dbReference type="InterPro" id="IPR003834">
    <property type="entry name" value="Cyt_c_assmbl_TM_dom"/>
</dbReference>
<keyword evidence="13" id="KW-1185">Reference proteome</keyword>
<feature type="chain" id="PRO_5037274011" evidence="9">
    <location>
        <begin position="20"/>
        <end position="722"/>
    </location>
</feature>
<keyword evidence="4" id="KW-0201">Cytochrome c-type biogenesis</keyword>
<evidence type="ECO:0000313" key="13">
    <source>
        <dbReference type="Proteomes" id="UP000609531"/>
    </source>
</evidence>
<dbReference type="RefSeq" id="WP_198884309.1">
    <property type="nucleotide sequence ID" value="NZ_JAEKJA010000027.1"/>
</dbReference>
<dbReference type="GO" id="GO:0045454">
    <property type="term" value="P:cell redox homeostasis"/>
    <property type="evidence" value="ECO:0007669"/>
    <property type="project" value="TreeGrafter"/>
</dbReference>
<dbReference type="Proteomes" id="UP000609531">
    <property type="component" value="Unassembled WGS sequence"/>
</dbReference>
<dbReference type="SUPFAM" id="SSF52833">
    <property type="entry name" value="Thioredoxin-like"/>
    <property type="match status" value="1"/>
</dbReference>
<keyword evidence="3 8" id="KW-0812">Transmembrane</keyword>
<dbReference type="GO" id="GO:0007165">
    <property type="term" value="P:signal transduction"/>
    <property type="evidence" value="ECO:0007669"/>
    <property type="project" value="InterPro"/>
</dbReference>
<evidence type="ECO:0000256" key="7">
    <source>
        <dbReference type="SAM" id="MobiDB-lite"/>
    </source>
</evidence>
<dbReference type="Gene3D" id="3.40.30.10">
    <property type="entry name" value="Glutaredoxin"/>
    <property type="match status" value="1"/>
</dbReference>
<evidence type="ECO:0000256" key="6">
    <source>
        <dbReference type="ARBA" id="ARBA00023136"/>
    </source>
</evidence>
<feature type="transmembrane region" description="Helical" evidence="8">
    <location>
        <begin position="521"/>
        <end position="539"/>
    </location>
</feature>
<dbReference type="PANTHER" id="PTHR32234">
    <property type="entry name" value="THIOL:DISULFIDE INTERCHANGE PROTEIN DSBD"/>
    <property type="match status" value="1"/>
</dbReference>
<evidence type="ECO:0000256" key="1">
    <source>
        <dbReference type="ARBA" id="ARBA00004651"/>
    </source>
</evidence>
<dbReference type="Pfam" id="PF11412">
    <property type="entry name" value="DsbD_N"/>
    <property type="match status" value="1"/>
</dbReference>
<comment type="caution">
    <text evidence="12">The sequence shown here is derived from an EMBL/GenBank/DDBJ whole genome shotgun (WGS) entry which is preliminary data.</text>
</comment>
<feature type="domain" description="Thioredoxin" evidence="11">
    <location>
        <begin position="579"/>
        <end position="722"/>
    </location>
</feature>
<dbReference type="PROSITE" id="PS50816">
    <property type="entry name" value="NAF"/>
    <property type="match status" value="1"/>
</dbReference>
<evidence type="ECO:0000313" key="12">
    <source>
        <dbReference type="EMBL" id="MBJ3778403.1"/>
    </source>
</evidence>
<evidence type="ECO:0000256" key="5">
    <source>
        <dbReference type="ARBA" id="ARBA00022989"/>
    </source>
</evidence>
<feature type="transmembrane region" description="Helical" evidence="8">
    <location>
        <begin position="477"/>
        <end position="500"/>
    </location>
</feature>
<dbReference type="PROSITE" id="PS51352">
    <property type="entry name" value="THIOREDOXIN_2"/>
    <property type="match status" value="1"/>
</dbReference>
<dbReference type="Pfam" id="PF02683">
    <property type="entry name" value="DsbD_TM"/>
    <property type="match status" value="1"/>
</dbReference>
<proteinExistence type="predicted"/>